<gene>
    <name evidence="3" type="ORF">ACO22_01743</name>
</gene>
<dbReference type="EMBL" id="LZYO01000046">
    <property type="protein sequence ID" value="ODH39914.1"/>
    <property type="molecule type" value="Genomic_DNA"/>
</dbReference>
<comment type="caution">
    <text evidence="3">The sequence shown here is derived from an EMBL/GenBank/DDBJ whole genome shotgun (WGS) entry which is preliminary data.</text>
</comment>
<dbReference type="VEuPathDB" id="FungiDB:PADG_12339"/>
<proteinExistence type="predicted"/>
<evidence type="ECO:0000256" key="1">
    <source>
        <dbReference type="SAM" id="MobiDB-lite"/>
    </source>
</evidence>
<organism evidence="3 4">
    <name type="scientific">Paracoccidioides brasiliensis</name>
    <dbReference type="NCBI Taxonomy" id="121759"/>
    <lineage>
        <taxon>Eukaryota</taxon>
        <taxon>Fungi</taxon>
        <taxon>Dikarya</taxon>
        <taxon>Ascomycota</taxon>
        <taxon>Pezizomycotina</taxon>
        <taxon>Eurotiomycetes</taxon>
        <taxon>Eurotiomycetidae</taxon>
        <taxon>Onygenales</taxon>
        <taxon>Ajellomycetaceae</taxon>
        <taxon>Paracoccidioides</taxon>
    </lineage>
</organism>
<feature type="domain" description="PRISE-like Rossmann-fold" evidence="2">
    <location>
        <begin position="35"/>
        <end position="147"/>
    </location>
</feature>
<dbReference type="VEuPathDB" id="FungiDB:PABG_12304"/>
<dbReference type="InterPro" id="IPR055222">
    <property type="entry name" value="PRISE-like_Rossmann-fold"/>
</dbReference>
<evidence type="ECO:0000259" key="2">
    <source>
        <dbReference type="Pfam" id="PF22917"/>
    </source>
</evidence>
<feature type="region of interest" description="Disordered" evidence="1">
    <location>
        <begin position="1"/>
        <end position="23"/>
    </location>
</feature>
<dbReference type="AlphaFoldDB" id="A0A1D2JKT9"/>
<feature type="compositionally biased region" description="Basic residues" evidence="1">
    <location>
        <begin position="13"/>
        <end position="23"/>
    </location>
</feature>
<protein>
    <recommendedName>
        <fullName evidence="2">PRISE-like Rossmann-fold domain-containing protein</fullName>
    </recommendedName>
</protein>
<accession>A0A1D2JKT9</accession>
<feature type="compositionally biased region" description="Polar residues" evidence="1">
    <location>
        <begin position="1"/>
        <end position="10"/>
    </location>
</feature>
<reference evidence="3 4" key="1">
    <citation type="submission" date="2016-06" db="EMBL/GenBank/DDBJ databases">
        <authorList>
            <person name="Kjaerup R.B."/>
            <person name="Dalgaard T.S."/>
            <person name="Juul-Madsen H.R."/>
        </authorList>
    </citation>
    <scope>NUCLEOTIDE SEQUENCE [LARGE SCALE GENOMIC DNA]</scope>
    <source>
        <strain evidence="3 4">Pb300</strain>
    </source>
</reference>
<evidence type="ECO:0000313" key="3">
    <source>
        <dbReference type="EMBL" id="ODH39914.1"/>
    </source>
</evidence>
<evidence type="ECO:0000313" key="4">
    <source>
        <dbReference type="Proteomes" id="UP000242814"/>
    </source>
</evidence>
<feature type="region of interest" description="Disordered" evidence="1">
    <location>
        <begin position="151"/>
        <end position="175"/>
    </location>
</feature>
<name>A0A1D2JKT9_PARBR</name>
<dbReference type="Pfam" id="PF22917">
    <property type="entry name" value="PRISE"/>
    <property type="match status" value="1"/>
</dbReference>
<dbReference type="Proteomes" id="UP000242814">
    <property type="component" value="Unassembled WGS sequence"/>
</dbReference>
<dbReference type="Gene3D" id="3.40.50.720">
    <property type="entry name" value="NAD(P)-binding Rossmann-like Domain"/>
    <property type="match status" value="1"/>
</dbReference>
<sequence length="217" mass="24910">MGRSPFHTSVSRGGRRSPPRGNHFRRVESTIKGRGADMIAKSAIHFSLCSEICINGQGFNVSSSSTPWNWERKWPVICFWFRPKVTTPVDCEGWKTKIPGPNEHIRSHEEELKKMGMENGLEGWKVEFPSMDGSENWGLTKLNFDRSGGFAEDKSNWSRRQRKQCGNVDSDTRADETPRNAFRRIQVFCSIVCEVYWFGVKVRIIRGRSDPPSKRID</sequence>